<feature type="domain" description="Integral membrane bound transporter" evidence="6">
    <location>
        <begin position="29"/>
        <end position="150"/>
    </location>
</feature>
<evidence type="ECO:0000256" key="2">
    <source>
        <dbReference type="ARBA" id="ARBA00022692"/>
    </source>
</evidence>
<name>A0A1C5G860_MICEH</name>
<feature type="transmembrane region" description="Helical" evidence="5">
    <location>
        <begin position="67"/>
        <end position="86"/>
    </location>
</feature>
<dbReference type="AlphaFoldDB" id="A0A1C5G860"/>
<evidence type="ECO:0000256" key="5">
    <source>
        <dbReference type="SAM" id="Phobius"/>
    </source>
</evidence>
<dbReference type="EMBL" id="LT607733">
    <property type="protein sequence ID" value="SCG15900.1"/>
    <property type="molecule type" value="Genomic_DNA"/>
</dbReference>
<dbReference type="RefSeq" id="WP_231926049.1">
    <property type="nucleotide sequence ID" value="NZ_JBFAAC010000005.1"/>
</dbReference>
<evidence type="ECO:0000256" key="4">
    <source>
        <dbReference type="ARBA" id="ARBA00023136"/>
    </source>
</evidence>
<keyword evidence="4 5" id="KW-0472">Membrane</keyword>
<evidence type="ECO:0000256" key="1">
    <source>
        <dbReference type="ARBA" id="ARBA00004141"/>
    </source>
</evidence>
<dbReference type="GeneID" id="95801967"/>
<evidence type="ECO:0000313" key="8">
    <source>
        <dbReference type="Proteomes" id="UP000198251"/>
    </source>
</evidence>
<dbReference type="InterPro" id="IPR049453">
    <property type="entry name" value="Memb_transporter_dom"/>
</dbReference>
<dbReference type="Proteomes" id="UP000198251">
    <property type="component" value="Chromosome I"/>
</dbReference>
<keyword evidence="8" id="KW-1185">Reference proteome</keyword>
<dbReference type="Pfam" id="PF13515">
    <property type="entry name" value="FUSC_2"/>
    <property type="match status" value="1"/>
</dbReference>
<feature type="transmembrane region" description="Helical" evidence="5">
    <location>
        <begin position="92"/>
        <end position="124"/>
    </location>
</feature>
<accession>A0A1C5G860</accession>
<evidence type="ECO:0000259" key="6">
    <source>
        <dbReference type="Pfam" id="PF13515"/>
    </source>
</evidence>
<evidence type="ECO:0000313" key="7">
    <source>
        <dbReference type="EMBL" id="SCG15900.1"/>
    </source>
</evidence>
<dbReference type="GO" id="GO:0016020">
    <property type="term" value="C:membrane"/>
    <property type="evidence" value="ECO:0007669"/>
    <property type="project" value="UniProtKB-SubCell"/>
</dbReference>
<organism evidence="7 8">
    <name type="scientific">Micromonospora echinofusca</name>
    <dbReference type="NCBI Taxonomy" id="47858"/>
    <lineage>
        <taxon>Bacteria</taxon>
        <taxon>Bacillati</taxon>
        <taxon>Actinomycetota</taxon>
        <taxon>Actinomycetes</taxon>
        <taxon>Micromonosporales</taxon>
        <taxon>Micromonosporaceae</taxon>
        <taxon>Micromonospora</taxon>
    </lineage>
</organism>
<comment type="subcellular location">
    <subcellularLocation>
        <location evidence="1">Membrane</location>
        <topology evidence="1">Multi-pass membrane protein</topology>
    </subcellularLocation>
</comment>
<protein>
    <submittedName>
        <fullName evidence="7">Uncharacterized membrane protein YgaE, UPF0421/DUF939 family</fullName>
    </submittedName>
</protein>
<keyword evidence="3 5" id="KW-1133">Transmembrane helix</keyword>
<keyword evidence="2 5" id="KW-0812">Transmembrane</keyword>
<proteinExistence type="predicted"/>
<sequence>MRQWWRGVGGRIRHDGMSVVELTLAATVAWMLATRVIGHPDPFFAPTAALVVLGEARGRRVRQTVEILLGVAAGVLVAELLVYALGPGTGTVFLVLTLTTGLMVAIGARTTLVVQAAVSAMYLVAVAAPSGTLMPFRFVDALIGGAVALAASQLLAARDPLAPLVSQARQSFADLADVLDELDGALARCDETAARAALERARELDDCVDLLRTTVRATGETLRFHVRRRRHVGQVRDVEATTRQLDYAVRNVRVLARAGVTLTRLCAGTPPELGDALPALAAAVRAAGEAMATDLTGEDADRHAARADEAAMTAVRVAGRLLAADPALPVTMIVGQIRATAIDLLRGVGHDDVAVLERVDEALGVVPAQPASQRSDSA</sequence>
<evidence type="ECO:0000256" key="3">
    <source>
        <dbReference type="ARBA" id="ARBA00022989"/>
    </source>
</evidence>
<reference evidence="7 8" key="1">
    <citation type="submission" date="2016-06" db="EMBL/GenBank/DDBJ databases">
        <authorList>
            <person name="Kjaerup R.B."/>
            <person name="Dalgaard T.S."/>
            <person name="Juul-Madsen H.R."/>
        </authorList>
    </citation>
    <scope>NUCLEOTIDE SEQUENCE [LARGE SCALE GENOMIC DNA]</scope>
    <source>
        <strain evidence="7 8">DSM 43913</strain>
    </source>
</reference>
<gene>
    <name evidence="7" type="ORF">GA0070610_2151</name>
</gene>